<protein>
    <submittedName>
        <fullName evidence="1">Uncharacterized protein</fullName>
    </submittedName>
</protein>
<reference evidence="1" key="1">
    <citation type="submission" date="2014-09" db="EMBL/GenBank/DDBJ databases">
        <authorList>
            <person name="Magalhaes I.L.F."/>
            <person name="Oliveira U."/>
            <person name="Santos F.R."/>
            <person name="Vidigal T.H.D.A."/>
            <person name="Brescovit A.D."/>
            <person name="Santos A.J."/>
        </authorList>
    </citation>
    <scope>NUCLEOTIDE SEQUENCE</scope>
    <source>
        <tissue evidence="1">Shoot tissue taken approximately 20 cm above the soil surface</tissue>
    </source>
</reference>
<dbReference type="EMBL" id="GBRH01200079">
    <property type="protein sequence ID" value="JAD97816.1"/>
    <property type="molecule type" value="Transcribed_RNA"/>
</dbReference>
<accession>A0A0A9ECM1</accession>
<dbReference type="AlphaFoldDB" id="A0A0A9ECM1"/>
<name>A0A0A9ECM1_ARUDO</name>
<organism evidence="1">
    <name type="scientific">Arundo donax</name>
    <name type="common">Giant reed</name>
    <name type="synonym">Donax arundinaceus</name>
    <dbReference type="NCBI Taxonomy" id="35708"/>
    <lineage>
        <taxon>Eukaryota</taxon>
        <taxon>Viridiplantae</taxon>
        <taxon>Streptophyta</taxon>
        <taxon>Embryophyta</taxon>
        <taxon>Tracheophyta</taxon>
        <taxon>Spermatophyta</taxon>
        <taxon>Magnoliopsida</taxon>
        <taxon>Liliopsida</taxon>
        <taxon>Poales</taxon>
        <taxon>Poaceae</taxon>
        <taxon>PACMAD clade</taxon>
        <taxon>Arundinoideae</taxon>
        <taxon>Arundineae</taxon>
        <taxon>Arundo</taxon>
    </lineage>
</organism>
<reference evidence="1" key="2">
    <citation type="journal article" date="2015" name="Data Brief">
        <title>Shoot transcriptome of the giant reed, Arundo donax.</title>
        <authorList>
            <person name="Barrero R.A."/>
            <person name="Guerrero F.D."/>
            <person name="Moolhuijzen P."/>
            <person name="Goolsby J.A."/>
            <person name="Tidwell J."/>
            <person name="Bellgard S.E."/>
            <person name="Bellgard M.I."/>
        </authorList>
    </citation>
    <scope>NUCLEOTIDE SEQUENCE</scope>
    <source>
        <tissue evidence="1">Shoot tissue taken approximately 20 cm above the soil surface</tissue>
    </source>
</reference>
<sequence length="28" mass="3350">MTSHQINLIKSTFHRYPNPLLLHLIQSF</sequence>
<proteinExistence type="predicted"/>
<evidence type="ECO:0000313" key="1">
    <source>
        <dbReference type="EMBL" id="JAD97816.1"/>
    </source>
</evidence>